<evidence type="ECO:0000256" key="2">
    <source>
        <dbReference type="ARBA" id="ARBA00023030"/>
    </source>
</evidence>
<dbReference type="Pfam" id="PF00341">
    <property type="entry name" value="PDGF"/>
    <property type="match status" value="1"/>
</dbReference>
<evidence type="ECO:0000256" key="4">
    <source>
        <dbReference type="RuleBase" id="RU003818"/>
    </source>
</evidence>
<dbReference type="PROSITE" id="PS00249">
    <property type="entry name" value="PDGF_1"/>
    <property type="match status" value="1"/>
</dbReference>
<keyword evidence="6" id="KW-0732">Signal</keyword>
<evidence type="ECO:0000313" key="9">
    <source>
        <dbReference type="Proteomes" id="UP000287033"/>
    </source>
</evidence>
<evidence type="ECO:0000256" key="6">
    <source>
        <dbReference type="SAM" id="SignalP"/>
    </source>
</evidence>
<feature type="chain" id="PRO_5019270571" description="Platelet-derived growth factor (PDGF) family profile domain-containing protein" evidence="6">
    <location>
        <begin position="31"/>
        <end position="244"/>
    </location>
</feature>
<dbReference type="InterPro" id="IPR029034">
    <property type="entry name" value="Cystine-knot_cytokine"/>
</dbReference>
<dbReference type="GO" id="GO:0051781">
    <property type="term" value="P:positive regulation of cell division"/>
    <property type="evidence" value="ECO:0007669"/>
    <property type="project" value="UniProtKB-KW"/>
</dbReference>
<organism evidence="8 9">
    <name type="scientific">Chiloscyllium punctatum</name>
    <name type="common">Brownbanded bambooshark</name>
    <name type="synonym">Hemiscyllium punctatum</name>
    <dbReference type="NCBI Taxonomy" id="137246"/>
    <lineage>
        <taxon>Eukaryota</taxon>
        <taxon>Metazoa</taxon>
        <taxon>Chordata</taxon>
        <taxon>Craniata</taxon>
        <taxon>Vertebrata</taxon>
        <taxon>Chondrichthyes</taxon>
        <taxon>Elasmobranchii</taxon>
        <taxon>Galeomorphii</taxon>
        <taxon>Galeoidea</taxon>
        <taxon>Orectolobiformes</taxon>
        <taxon>Hemiscylliidae</taxon>
        <taxon>Chiloscyllium</taxon>
    </lineage>
</organism>
<dbReference type="GO" id="GO:0070374">
    <property type="term" value="P:positive regulation of ERK1 and ERK2 cascade"/>
    <property type="evidence" value="ECO:0007669"/>
    <property type="project" value="TreeGrafter"/>
</dbReference>
<evidence type="ECO:0000259" key="7">
    <source>
        <dbReference type="PROSITE" id="PS50278"/>
    </source>
</evidence>
<feature type="region of interest" description="Disordered" evidence="5">
    <location>
        <begin position="112"/>
        <end position="131"/>
    </location>
</feature>
<reference evidence="8 9" key="1">
    <citation type="journal article" date="2018" name="Nat. Ecol. Evol.">
        <title>Shark genomes provide insights into elasmobranch evolution and the origin of vertebrates.</title>
        <authorList>
            <person name="Hara Y"/>
            <person name="Yamaguchi K"/>
            <person name="Onimaru K"/>
            <person name="Kadota M"/>
            <person name="Koyanagi M"/>
            <person name="Keeley SD"/>
            <person name="Tatsumi K"/>
            <person name="Tanaka K"/>
            <person name="Motone F"/>
            <person name="Kageyama Y"/>
            <person name="Nozu R"/>
            <person name="Adachi N"/>
            <person name="Nishimura O"/>
            <person name="Nakagawa R"/>
            <person name="Tanegashima C"/>
            <person name="Kiyatake I"/>
            <person name="Matsumoto R"/>
            <person name="Murakumo K"/>
            <person name="Nishida K"/>
            <person name="Terakita A"/>
            <person name="Kuratani S"/>
            <person name="Sato K"/>
            <person name="Hyodo S Kuraku.S."/>
        </authorList>
    </citation>
    <scope>NUCLEOTIDE SEQUENCE [LARGE SCALE GENOMIC DNA]</scope>
</reference>
<dbReference type="PROSITE" id="PS50278">
    <property type="entry name" value="PDGF_2"/>
    <property type="match status" value="1"/>
</dbReference>
<keyword evidence="9" id="KW-1185">Reference proteome</keyword>
<dbReference type="STRING" id="137246.A0A401S4A4"/>
<dbReference type="GO" id="GO:0016020">
    <property type="term" value="C:membrane"/>
    <property type="evidence" value="ECO:0007669"/>
    <property type="project" value="InterPro"/>
</dbReference>
<dbReference type="PANTHER" id="PTHR11633">
    <property type="entry name" value="PLATELET-DERIVED GROWTH FACTOR"/>
    <property type="match status" value="1"/>
</dbReference>
<dbReference type="AlphaFoldDB" id="A0A401S4A4"/>
<dbReference type="InterPro" id="IPR023581">
    <property type="entry name" value="PD_growth_factor_CS"/>
</dbReference>
<dbReference type="EMBL" id="BEZZ01000080">
    <property type="protein sequence ID" value="GCC25224.1"/>
    <property type="molecule type" value="Genomic_DNA"/>
</dbReference>
<dbReference type="Proteomes" id="UP000287033">
    <property type="component" value="Unassembled WGS sequence"/>
</dbReference>
<comment type="similarity">
    <text evidence="1 4">Belongs to the PDGF/VEGF growth factor family.</text>
</comment>
<dbReference type="OMA" id="WPSCVEI"/>
<name>A0A401S4A4_CHIPU</name>
<evidence type="ECO:0000256" key="3">
    <source>
        <dbReference type="ARBA" id="ARBA00023246"/>
    </source>
</evidence>
<keyword evidence="2 4" id="KW-0339">Growth factor</keyword>
<dbReference type="InterPro" id="IPR000072">
    <property type="entry name" value="PDGF/VEGF_dom"/>
</dbReference>
<evidence type="ECO:0000313" key="8">
    <source>
        <dbReference type="EMBL" id="GCC25224.1"/>
    </source>
</evidence>
<dbReference type="OrthoDB" id="8878063at2759"/>
<dbReference type="GO" id="GO:0005615">
    <property type="term" value="C:extracellular space"/>
    <property type="evidence" value="ECO:0007669"/>
    <property type="project" value="TreeGrafter"/>
</dbReference>
<evidence type="ECO:0000256" key="1">
    <source>
        <dbReference type="ARBA" id="ARBA00006686"/>
    </source>
</evidence>
<dbReference type="GO" id="GO:0008083">
    <property type="term" value="F:growth factor activity"/>
    <property type="evidence" value="ECO:0007669"/>
    <property type="project" value="UniProtKB-KW"/>
</dbReference>
<dbReference type="SMART" id="SM00141">
    <property type="entry name" value="PDGF"/>
    <property type="match status" value="1"/>
</dbReference>
<evidence type="ECO:0000256" key="5">
    <source>
        <dbReference type="SAM" id="MobiDB-lite"/>
    </source>
</evidence>
<accession>A0A401S4A4</accession>
<keyword evidence="3" id="KW-0497">Mitogen</keyword>
<gene>
    <name evidence="8" type="ORF">chiPu_0003632</name>
</gene>
<dbReference type="GO" id="GO:0008284">
    <property type="term" value="P:positive regulation of cell population proliferation"/>
    <property type="evidence" value="ECO:0007669"/>
    <property type="project" value="TreeGrafter"/>
</dbReference>
<dbReference type="SUPFAM" id="SSF57501">
    <property type="entry name" value="Cystine-knot cytokines"/>
    <property type="match status" value="1"/>
</dbReference>
<dbReference type="Gene3D" id="2.10.90.10">
    <property type="entry name" value="Cystine-knot cytokines"/>
    <property type="match status" value="1"/>
</dbReference>
<comment type="caution">
    <text evidence="8">The sequence shown here is derived from an EMBL/GenBank/DDBJ whole genome shotgun (WGS) entry which is preliminary data.</text>
</comment>
<dbReference type="GO" id="GO:0051897">
    <property type="term" value="P:positive regulation of phosphatidylinositol 3-kinase/protein kinase B signal transduction"/>
    <property type="evidence" value="ECO:0007669"/>
    <property type="project" value="TreeGrafter"/>
</dbReference>
<feature type="domain" description="Platelet-derived growth factor (PDGF) family profile" evidence="7">
    <location>
        <begin position="126"/>
        <end position="227"/>
    </location>
</feature>
<dbReference type="GO" id="GO:0048008">
    <property type="term" value="P:platelet-derived growth factor receptor signaling pathway"/>
    <property type="evidence" value="ECO:0007669"/>
    <property type="project" value="TreeGrafter"/>
</dbReference>
<feature type="signal peptide" evidence="6">
    <location>
        <begin position="1"/>
        <end position="30"/>
    </location>
</feature>
<proteinExistence type="inferred from homology"/>
<dbReference type="PANTHER" id="PTHR11633:SF3">
    <property type="entry name" value="PLATELET-DERIVED GROWTH FACTOR SUBUNIT A"/>
    <property type="match status" value="1"/>
</dbReference>
<sequence>MDLLQKTTESNMKSQLLVFLSLFCFWTVISEQMPKSINTEEGLPEDVLRMIAQADIRSIDDLEDLLGIEAKDSPGFKPMYKIGVPIRLGRHKGTNEQLGQKASNEGRSLSPLHLAITPEPSPQSQPRSKIAEYSKPAGCKTRIVTVEVPRYKVDPTSVGFLLWPSCVEIKRCSGCCNTKTYQCIPVHAYYKPFQIAKVTYRYGRNELTIHTVSIREHVSCNCTELARHQPRFPPKYYRQPTDNN</sequence>
<dbReference type="GO" id="GO:0030335">
    <property type="term" value="P:positive regulation of cell migration"/>
    <property type="evidence" value="ECO:0007669"/>
    <property type="project" value="TreeGrafter"/>
</dbReference>
<dbReference type="GO" id="GO:0005161">
    <property type="term" value="F:platelet-derived growth factor receptor binding"/>
    <property type="evidence" value="ECO:0007669"/>
    <property type="project" value="TreeGrafter"/>
</dbReference>
<protein>
    <recommendedName>
        <fullName evidence="7">Platelet-derived growth factor (PDGF) family profile domain-containing protein</fullName>
    </recommendedName>
</protein>